<proteinExistence type="predicted"/>
<dbReference type="AlphaFoldDB" id="A0A9N7YRJ7"/>
<dbReference type="EMBL" id="CADEAL010001635">
    <property type="protein sequence ID" value="CAB1434156.1"/>
    <property type="molecule type" value="Genomic_DNA"/>
</dbReference>
<sequence length="131" mass="14305">MASSRPRRGMQLHARLGMGVCFWYIVFYHGPSTSQAVVAWQSFPRPTDLMKSQAAVMWHGNQIHQGSAKMAANRTAPTAVLCFAWREKQSCGTGAKAPLRAIKYSSAIQHRALGSVPAATNCQENCAGKQQ</sequence>
<reference evidence="1" key="1">
    <citation type="submission" date="2020-03" db="EMBL/GenBank/DDBJ databases">
        <authorList>
            <person name="Weist P."/>
        </authorList>
    </citation>
    <scope>NUCLEOTIDE SEQUENCE</scope>
</reference>
<comment type="caution">
    <text evidence="1">The sequence shown here is derived from an EMBL/GenBank/DDBJ whole genome shotgun (WGS) entry which is preliminary data.</text>
</comment>
<dbReference type="Proteomes" id="UP001153269">
    <property type="component" value="Unassembled WGS sequence"/>
</dbReference>
<evidence type="ECO:0000313" key="2">
    <source>
        <dbReference type="Proteomes" id="UP001153269"/>
    </source>
</evidence>
<organism evidence="1 2">
    <name type="scientific">Pleuronectes platessa</name>
    <name type="common">European plaice</name>
    <dbReference type="NCBI Taxonomy" id="8262"/>
    <lineage>
        <taxon>Eukaryota</taxon>
        <taxon>Metazoa</taxon>
        <taxon>Chordata</taxon>
        <taxon>Craniata</taxon>
        <taxon>Vertebrata</taxon>
        <taxon>Euteleostomi</taxon>
        <taxon>Actinopterygii</taxon>
        <taxon>Neopterygii</taxon>
        <taxon>Teleostei</taxon>
        <taxon>Neoteleostei</taxon>
        <taxon>Acanthomorphata</taxon>
        <taxon>Carangaria</taxon>
        <taxon>Pleuronectiformes</taxon>
        <taxon>Pleuronectoidei</taxon>
        <taxon>Pleuronectidae</taxon>
        <taxon>Pleuronectes</taxon>
    </lineage>
</organism>
<gene>
    <name evidence="1" type="ORF">PLEPLA_LOCUS22226</name>
</gene>
<accession>A0A9N7YRJ7</accession>
<protein>
    <submittedName>
        <fullName evidence="1">Uncharacterized protein</fullName>
    </submittedName>
</protein>
<name>A0A9N7YRJ7_PLEPL</name>
<evidence type="ECO:0000313" key="1">
    <source>
        <dbReference type="EMBL" id="CAB1434156.1"/>
    </source>
</evidence>
<keyword evidence="2" id="KW-1185">Reference proteome</keyword>